<comment type="similarity">
    <text evidence="1">Belongs to the bacterial solute-binding protein 7 family.</text>
</comment>
<keyword evidence="2" id="KW-0813">Transport</keyword>
<keyword evidence="3" id="KW-0732">Signal</keyword>
<name>A0ABW3UI73_9BACL</name>
<dbReference type="PANTHER" id="PTHR33376:SF7">
    <property type="entry name" value="C4-DICARBOXYLATE-BINDING PROTEIN DCTB"/>
    <property type="match status" value="1"/>
</dbReference>
<dbReference type="PIRSF" id="PIRSF006470">
    <property type="entry name" value="DctB"/>
    <property type="match status" value="1"/>
</dbReference>
<keyword evidence="6" id="KW-1185">Reference proteome</keyword>
<reference evidence="6" key="1">
    <citation type="journal article" date="2019" name="Int. J. Syst. Evol. Microbiol.">
        <title>The Global Catalogue of Microorganisms (GCM) 10K type strain sequencing project: providing services to taxonomists for standard genome sequencing and annotation.</title>
        <authorList>
            <consortium name="The Broad Institute Genomics Platform"/>
            <consortium name="The Broad Institute Genome Sequencing Center for Infectious Disease"/>
            <person name="Wu L."/>
            <person name="Ma J."/>
        </authorList>
    </citation>
    <scope>NUCLEOTIDE SEQUENCE [LARGE SCALE GENOMIC DNA]</scope>
    <source>
        <strain evidence="6">CCUG 53270</strain>
    </source>
</reference>
<dbReference type="InterPro" id="IPR004682">
    <property type="entry name" value="TRAP_DctP"/>
</dbReference>
<dbReference type="NCBIfam" id="TIGR00787">
    <property type="entry name" value="dctP"/>
    <property type="match status" value="1"/>
</dbReference>
<keyword evidence="4" id="KW-1133">Transmembrane helix</keyword>
<dbReference type="RefSeq" id="WP_345587041.1">
    <property type="nucleotide sequence ID" value="NZ_BAABJG010000006.1"/>
</dbReference>
<comment type="caution">
    <text evidence="5">The sequence shown here is derived from an EMBL/GenBank/DDBJ whole genome shotgun (WGS) entry which is preliminary data.</text>
</comment>
<evidence type="ECO:0000256" key="4">
    <source>
        <dbReference type="SAM" id="Phobius"/>
    </source>
</evidence>
<evidence type="ECO:0000313" key="6">
    <source>
        <dbReference type="Proteomes" id="UP001597180"/>
    </source>
</evidence>
<evidence type="ECO:0000256" key="1">
    <source>
        <dbReference type="ARBA" id="ARBA00009023"/>
    </source>
</evidence>
<keyword evidence="4" id="KW-0472">Membrane</keyword>
<dbReference type="InterPro" id="IPR018389">
    <property type="entry name" value="DctP_fam"/>
</dbReference>
<feature type="transmembrane region" description="Helical" evidence="4">
    <location>
        <begin position="7"/>
        <end position="27"/>
    </location>
</feature>
<dbReference type="EMBL" id="JBHTLU010000013">
    <property type="protein sequence ID" value="MFD1220370.1"/>
    <property type="molecule type" value="Genomic_DNA"/>
</dbReference>
<dbReference type="Gene3D" id="3.40.190.170">
    <property type="entry name" value="Bacterial extracellular solute-binding protein, family 7"/>
    <property type="match status" value="1"/>
</dbReference>
<dbReference type="InterPro" id="IPR038404">
    <property type="entry name" value="TRAP_DctP_sf"/>
</dbReference>
<gene>
    <name evidence="5" type="ORF">ACFQ4B_09580</name>
</gene>
<sequence>MRSYWSIALMVAAGMAAAVLIGFYPMLSQAPAAYDDEQEGFDTQLVIKFSHVVAENTPKGLAAQEFARLVKEKTNDRVKVEVYPNGVLYSEVDEIDALQQGSVQMIAPSFPNLSELLPSWMALDLPFAFPTNEAVQEAFQGEIGSTLFGQLERVNMVGMAFWGNGFKQFTSNIGPIVHPSDLRGQHFRTMRSKLLDAEFRLFDMRTTEMPFNQVYRNLENGTVDGGENSISNIYTKKFYQVQKYLTISNHGYLGYAVLMNRTFWKKLPADIQQQIEEAMEETTEWANQNAILMNQKQLEEIRNESRIQIYTLSPEERKEWMNAWEPIYTQYESYIGTELIKKIRKLQQKYSEYAPAPAAS</sequence>
<evidence type="ECO:0000313" key="5">
    <source>
        <dbReference type="EMBL" id="MFD1220370.1"/>
    </source>
</evidence>
<dbReference type="PANTHER" id="PTHR33376">
    <property type="match status" value="1"/>
</dbReference>
<dbReference type="Pfam" id="PF03480">
    <property type="entry name" value="DctP"/>
    <property type="match status" value="1"/>
</dbReference>
<evidence type="ECO:0000256" key="3">
    <source>
        <dbReference type="ARBA" id="ARBA00022729"/>
    </source>
</evidence>
<keyword evidence="4" id="KW-0812">Transmembrane</keyword>
<evidence type="ECO:0000256" key="2">
    <source>
        <dbReference type="ARBA" id="ARBA00022448"/>
    </source>
</evidence>
<dbReference type="NCBIfam" id="NF037995">
    <property type="entry name" value="TRAP_S1"/>
    <property type="match status" value="1"/>
</dbReference>
<organism evidence="5 6">
    <name type="scientific">Paenibacillus vulneris</name>
    <dbReference type="NCBI Taxonomy" id="1133364"/>
    <lineage>
        <taxon>Bacteria</taxon>
        <taxon>Bacillati</taxon>
        <taxon>Bacillota</taxon>
        <taxon>Bacilli</taxon>
        <taxon>Bacillales</taxon>
        <taxon>Paenibacillaceae</taxon>
        <taxon>Paenibacillus</taxon>
    </lineage>
</organism>
<accession>A0ABW3UI73</accession>
<protein>
    <submittedName>
        <fullName evidence="5">DctP family TRAP transporter solute-binding subunit</fullName>
    </submittedName>
</protein>
<dbReference type="Proteomes" id="UP001597180">
    <property type="component" value="Unassembled WGS sequence"/>
</dbReference>
<proteinExistence type="inferred from homology"/>